<dbReference type="EMBL" id="MWPV01000006">
    <property type="protein sequence ID" value="OUL56449.1"/>
    <property type="molecule type" value="Genomic_DNA"/>
</dbReference>
<feature type="transmembrane region" description="Helical" evidence="1">
    <location>
        <begin position="140"/>
        <end position="158"/>
    </location>
</feature>
<feature type="transmembrane region" description="Helical" evidence="1">
    <location>
        <begin position="115"/>
        <end position="134"/>
    </location>
</feature>
<name>A0A244CML2_PSEDV</name>
<keyword evidence="1" id="KW-1133">Transmembrane helix</keyword>
<dbReference type="Proteomes" id="UP000194841">
    <property type="component" value="Unassembled WGS sequence"/>
</dbReference>
<evidence type="ECO:0000313" key="3">
    <source>
        <dbReference type="Proteomes" id="UP000194841"/>
    </source>
</evidence>
<organism evidence="2 3">
    <name type="scientific">Pseudoalteromonas ulvae</name>
    <dbReference type="NCBI Taxonomy" id="107327"/>
    <lineage>
        <taxon>Bacteria</taxon>
        <taxon>Pseudomonadati</taxon>
        <taxon>Pseudomonadota</taxon>
        <taxon>Gammaproteobacteria</taxon>
        <taxon>Alteromonadales</taxon>
        <taxon>Pseudoalteromonadaceae</taxon>
        <taxon>Pseudoalteromonas</taxon>
    </lineage>
</organism>
<keyword evidence="1" id="KW-0472">Membrane</keyword>
<proteinExistence type="predicted"/>
<accession>A0A244CML2</accession>
<keyword evidence="3" id="KW-1185">Reference proteome</keyword>
<dbReference type="AlphaFoldDB" id="A0A244CML2"/>
<reference evidence="2 3" key="1">
    <citation type="submission" date="2017-02" db="EMBL/GenBank/DDBJ databases">
        <title>Pseudoalteromonas ulvae TC14 Genome.</title>
        <authorList>
            <person name="Molmeret M."/>
        </authorList>
    </citation>
    <scope>NUCLEOTIDE SEQUENCE [LARGE SCALE GENOMIC DNA]</scope>
    <source>
        <strain evidence="2">TC14</strain>
    </source>
</reference>
<feature type="transmembrane region" description="Helical" evidence="1">
    <location>
        <begin position="44"/>
        <end position="66"/>
    </location>
</feature>
<feature type="transmembrane region" description="Helical" evidence="1">
    <location>
        <begin position="86"/>
        <end position="108"/>
    </location>
</feature>
<sequence length="174" mass="19670">MSIVQNGYDPLEIYYQPKGIAVYQDDTDSVDVPFITMTLSYKMFFINCAALQGLFIILSLITSFVASSTMAHLTGDLFRSIDATGLSRFSLHMISVTFIVAIFFAVFLKYKKIDRVPLCFLSGFPGLMLLFSATRFVSSVWVFVLSTLAVIIVLFFNYHRIKQQALESCMSFNQ</sequence>
<protein>
    <submittedName>
        <fullName evidence="2">Uncharacterized protein</fullName>
    </submittedName>
</protein>
<keyword evidence="1" id="KW-0812">Transmembrane</keyword>
<dbReference type="RefSeq" id="WP_086745420.1">
    <property type="nucleotide sequence ID" value="NZ_MWPV01000006.1"/>
</dbReference>
<comment type="caution">
    <text evidence="2">The sequence shown here is derived from an EMBL/GenBank/DDBJ whole genome shotgun (WGS) entry which is preliminary data.</text>
</comment>
<evidence type="ECO:0000313" key="2">
    <source>
        <dbReference type="EMBL" id="OUL56449.1"/>
    </source>
</evidence>
<gene>
    <name evidence="2" type="ORF">B1199_17450</name>
</gene>
<evidence type="ECO:0000256" key="1">
    <source>
        <dbReference type="SAM" id="Phobius"/>
    </source>
</evidence>